<accession>A0A0V1FD51</accession>
<dbReference type="EMBL" id="JYDT01000063">
    <property type="protein sequence ID" value="KRY86967.1"/>
    <property type="molecule type" value="Genomic_DNA"/>
</dbReference>
<evidence type="ECO:0000313" key="2">
    <source>
        <dbReference type="EMBL" id="KRY83729.1"/>
    </source>
</evidence>
<evidence type="ECO:0000313" key="3">
    <source>
        <dbReference type="EMBL" id="KRY86967.1"/>
    </source>
</evidence>
<protein>
    <submittedName>
        <fullName evidence="2">Uncharacterized protein</fullName>
    </submittedName>
</protein>
<keyword evidence="1" id="KW-1133">Transmembrane helix</keyword>
<dbReference type="AlphaFoldDB" id="A0A0V1FD51"/>
<sequence length="91" mass="10820">MTRLPLHHLVCVKAVLKFALLSLICVFHVDGFTSCFVLFKLHTVHKMISTPKQNYLKLLIESREWRDGNIDVRVDRLLEKLFQKSFYVFHF</sequence>
<keyword evidence="4" id="KW-1185">Reference proteome</keyword>
<keyword evidence="1" id="KW-0812">Transmembrane</keyword>
<dbReference type="EMBL" id="JYDT01000133">
    <property type="protein sequence ID" value="KRY83729.1"/>
    <property type="molecule type" value="Genomic_DNA"/>
</dbReference>
<name>A0A0V1FD51_TRIPS</name>
<feature type="transmembrane region" description="Helical" evidence="1">
    <location>
        <begin position="20"/>
        <end position="39"/>
    </location>
</feature>
<reference evidence="2 4" key="1">
    <citation type="submission" date="2015-01" db="EMBL/GenBank/DDBJ databases">
        <title>Evolution of Trichinella species and genotypes.</title>
        <authorList>
            <person name="Korhonen P.K."/>
            <person name="Edoardo P."/>
            <person name="Giuseppe L.R."/>
            <person name="Gasser R.B."/>
        </authorList>
    </citation>
    <scope>NUCLEOTIDE SEQUENCE [LARGE SCALE GENOMIC DNA]</scope>
    <source>
        <strain evidence="2">ISS470</strain>
    </source>
</reference>
<dbReference type="Proteomes" id="UP000054995">
    <property type="component" value="Unassembled WGS sequence"/>
</dbReference>
<comment type="caution">
    <text evidence="2">The sequence shown here is derived from an EMBL/GenBank/DDBJ whole genome shotgun (WGS) entry which is preliminary data.</text>
</comment>
<evidence type="ECO:0000256" key="1">
    <source>
        <dbReference type="SAM" id="Phobius"/>
    </source>
</evidence>
<keyword evidence="1" id="KW-0472">Membrane</keyword>
<evidence type="ECO:0000313" key="4">
    <source>
        <dbReference type="Proteomes" id="UP000054995"/>
    </source>
</evidence>
<organism evidence="2 4">
    <name type="scientific">Trichinella pseudospiralis</name>
    <name type="common">Parasitic roundworm</name>
    <dbReference type="NCBI Taxonomy" id="6337"/>
    <lineage>
        <taxon>Eukaryota</taxon>
        <taxon>Metazoa</taxon>
        <taxon>Ecdysozoa</taxon>
        <taxon>Nematoda</taxon>
        <taxon>Enoplea</taxon>
        <taxon>Dorylaimia</taxon>
        <taxon>Trichinellida</taxon>
        <taxon>Trichinellidae</taxon>
        <taxon>Trichinella</taxon>
    </lineage>
</organism>
<proteinExistence type="predicted"/>
<gene>
    <name evidence="3" type="ORF">T4D_13235</name>
    <name evidence="2" type="ORF">T4D_5418</name>
</gene>